<dbReference type="InterPro" id="IPR029070">
    <property type="entry name" value="Chitinase_insertion_sf"/>
</dbReference>
<accession>A0A8S3ZNC2</accession>
<dbReference type="GO" id="GO:0008061">
    <property type="term" value="F:chitin binding"/>
    <property type="evidence" value="ECO:0007669"/>
    <property type="project" value="InterPro"/>
</dbReference>
<evidence type="ECO:0000259" key="1">
    <source>
        <dbReference type="PROSITE" id="PS51910"/>
    </source>
</evidence>
<dbReference type="GO" id="GO:0004568">
    <property type="term" value="F:chitinase activity"/>
    <property type="evidence" value="ECO:0007669"/>
    <property type="project" value="TreeGrafter"/>
</dbReference>
<sequence length="206" mass="23339">ALRSAIDQENNNKTKLLLTMMGYIEPGYFQLAYDVTEIGKLVDYVFVMAYHLSSNRFASFNGPLFPSTNPNLSPQANVNYTVHIWNHEGCPLEKMVLGVSALGNFVKLVSPQTHFEPGAPITNDVLRGDIYLIDGAMAFPEVCRRYATGRKYYDNIQKNPYMVQNYEWIGYEDTVSLGEKITYIRYMGLAGIMFNNIDEDDFNGSV</sequence>
<dbReference type="InterPro" id="IPR050314">
    <property type="entry name" value="Glycosyl_Hydrlase_18"/>
</dbReference>
<gene>
    <name evidence="2" type="ORF">CUNI_LOCUS14813</name>
</gene>
<dbReference type="SMART" id="SM00636">
    <property type="entry name" value="Glyco_18"/>
    <property type="match status" value="1"/>
</dbReference>
<dbReference type="PANTHER" id="PTHR11177">
    <property type="entry name" value="CHITINASE"/>
    <property type="match status" value="1"/>
</dbReference>
<name>A0A8S3ZNC2_9EUPU</name>
<dbReference type="GO" id="GO:0006032">
    <property type="term" value="P:chitin catabolic process"/>
    <property type="evidence" value="ECO:0007669"/>
    <property type="project" value="TreeGrafter"/>
</dbReference>
<dbReference type="AlphaFoldDB" id="A0A8S3ZNC2"/>
<dbReference type="Gene3D" id="3.20.20.80">
    <property type="entry name" value="Glycosidases"/>
    <property type="match status" value="1"/>
</dbReference>
<feature type="domain" description="GH18" evidence="1">
    <location>
        <begin position="1"/>
        <end position="206"/>
    </location>
</feature>
<dbReference type="PROSITE" id="PS51910">
    <property type="entry name" value="GH18_2"/>
    <property type="match status" value="1"/>
</dbReference>
<dbReference type="GO" id="GO:0005975">
    <property type="term" value="P:carbohydrate metabolic process"/>
    <property type="evidence" value="ECO:0007669"/>
    <property type="project" value="InterPro"/>
</dbReference>
<evidence type="ECO:0000313" key="2">
    <source>
        <dbReference type="EMBL" id="CAG5129255.1"/>
    </source>
</evidence>
<comment type="caution">
    <text evidence="2">The sequence shown here is derived from an EMBL/GenBank/DDBJ whole genome shotgun (WGS) entry which is preliminary data.</text>
</comment>
<dbReference type="Pfam" id="PF00704">
    <property type="entry name" value="Glyco_hydro_18"/>
    <property type="match status" value="1"/>
</dbReference>
<organism evidence="2 3">
    <name type="scientific">Candidula unifasciata</name>
    <dbReference type="NCBI Taxonomy" id="100452"/>
    <lineage>
        <taxon>Eukaryota</taxon>
        <taxon>Metazoa</taxon>
        <taxon>Spiralia</taxon>
        <taxon>Lophotrochozoa</taxon>
        <taxon>Mollusca</taxon>
        <taxon>Gastropoda</taxon>
        <taxon>Heterobranchia</taxon>
        <taxon>Euthyneura</taxon>
        <taxon>Panpulmonata</taxon>
        <taxon>Eupulmonata</taxon>
        <taxon>Stylommatophora</taxon>
        <taxon>Helicina</taxon>
        <taxon>Helicoidea</taxon>
        <taxon>Geomitridae</taxon>
        <taxon>Candidula</taxon>
    </lineage>
</organism>
<evidence type="ECO:0000313" key="3">
    <source>
        <dbReference type="Proteomes" id="UP000678393"/>
    </source>
</evidence>
<dbReference type="Gene3D" id="3.10.50.10">
    <property type="match status" value="1"/>
</dbReference>
<feature type="non-terminal residue" evidence="2">
    <location>
        <position position="1"/>
    </location>
</feature>
<dbReference type="PANTHER" id="PTHR11177:SF317">
    <property type="entry name" value="CHITINASE 12-RELATED"/>
    <property type="match status" value="1"/>
</dbReference>
<reference evidence="2" key="1">
    <citation type="submission" date="2021-04" db="EMBL/GenBank/DDBJ databases">
        <authorList>
            <consortium name="Molecular Ecology Group"/>
        </authorList>
    </citation>
    <scope>NUCLEOTIDE SEQUENCE</scope>
</reference>
<dbReference type="SUPFAM" id="SSF54556">
    <property type="entry name" value="Chitinase insertion domain"/>
    <property type="match status" value="1"/>
</dbReference>
<dbReference type="GO" id="GO:0005576">
    <property type="term" value="C:extracellular region"/>
    <property type="evidence" value="ECO:0007669"/>
    <property type="project" value="TreeGrafter"/>
</dbReference>
<protein>
    <recommendedName>
        <fullName evidence="1">GH18 domain-containing protein</fullName>
    </recommendedName>
</protein>
<dbReference type="InterPro" id="IPR011583">
    <property type="entry name" value="Chitinase_II/V-like_cat"/>
</dbReference>
<dbReference type="InterPro" id="IPR001223">
    <property type="entry name" value="Glyco_hydro18_cat"/>
</dbReference>
<proteinExistence type="predicted"/>
<dbReference type="SUPFAM" id="SSF51445">
    <property type="entry name" value="(Trans)glycosidases"/>
    <property type="match status" value="1"/>
</dbReference>
<dbReference type="InterPro" id="IPR017853">
    <property type="entry name" value="GH"/>
</dbReference>
<feature type="non-terminal residue" evidence="2">
    <location>
        <position position="206"/>
    </location>
</feature>
<dbReference type="OrthoDB" id="76388at2759"/>
<keyword evidence="3" id="KW-1185">Reference proteome</keyword>
<dbReference type="EMBL" id="CAJHNH020003414">
    <property type="protein sequence ID" value="CAG5129255.1"/>
    <property type="molecule type" value="Genomic_DNA"/>
</dbReference>
<dbReference type="Proteomes" id="UP000678393">
    <property type="component" value="Unassembled WGS sequence"/>
</dbReference>